<keyword evidence="3" id="KW-1185">Reference proteome</keyword>
<dbReference type="EMBL" id="JAKOOW010000006">
    <property type="protein sequence ID" value="MCG6503222.1"/>
    <property type="molecule type" value="Genomic_DNA"/>
</dbReference>
<name>A0ABS9NKA0_9NEIS</name>
<evidence type="ECO:0000256" key="1">
    <source>
        <dbReference type="SAM" id="SignalP"/>
    </source>
</evidence>
<reference evidence="2 3" key="1">
    <citation type="submission" date="2022-02" db="EMBL/GenBank/DDBJ databases">
        <title>Genome sequence data of Kingella unionensis sp. nov. strain CICC 24913 (CCUG 75125).</title>
        <authorList>
            <person name="Xiao M."/>
        </authorList>
    </citation>
    <scope>NUCLEOTIDE SEQUENCE [LARGE SCALE GENOMIC DNA]</scope>
    <source>
        <strain evidence="2 3">CICC 24913</strain>
    </source>
</reference>
<accession>A0ABS9NKA0</accession>
<proteinExistence type="predicted"/>
<dbReference type="Proteomes" id="UP001298424">
    <property type="component" value="Unassembled WGS sequence"/>
</dbReference>
<gene>
    <name evidence="2" type="ORF">MB824_01735</name>
</gene>
<evidence type="ECO:0000313" key="2">
    <source>
        <dbReference type="EMBL" id="MCG6503222.1"/>
    </source>
</evidence>
<comment type="caution">
    <text evidence="2">The sequence shown here is derived from an EMBL/GenBank/DDBJ whole genome shotgun (WGS) entry which is preliminary data.</text>
</comment>
<keyword evidence="1" id="KW-0732">Signal</keyword>
<evidence type="ECO:0000313" key="3">
    <source>
        <dbReference type="Proteomes" id="UP001298424"/>
    </source>
</evidence>
<organism evidence="2 3">
    <name type="scientific">Kingella pumchi</name>
    <dbReference type="NCBI Taxonomy" id="2779506"/>
    <lineage>
        <taxon>Bacteria</taxon>
        <taxon>Pseudomonadati</taxon>
        <taxon>Pseudomonadota</taxon>
        <taxon>Betaproteobacteria</taxon>
        <taxon>Neisseriales</taxon>
        <taxon>Neisseriaceae</taxon>
        <taxon>Kingella</taxon>
    </lineage>
</organism>
<sequence>MKKYIFTALFLTALPFHTANAACTITPEGIGGVKLGQTLAQVKRAFPHMKVRSESDAEGVEMWRLPVAPNAVVYAHVEEGRRGRIDFLETFSAACRTKDGVHPAMRLTQVAQKWGRLNHITMSEIEMRQFAQFARQPARIGLRVEGGDFGTQAADVELPLNTSKASPGAKVLSIQIAR</sequence>
<feature type="signal peptide" evidence="1">
    <location>
        <begin position="1"/>
        <end position="21"/>
    </location>
</feature>
<protein>
    <submittedName>
        <fullName evidence="2">Uncharacterized protein</fullName>
    </submittedName>
</protein>
<dbReference type="RefSeq" id="WP_238745342.1">
    <property type="nucleotide sequence ID" value="NZ_JAKOOW010000006.1"/>
</dbReference>
<feature type="chain" id="PRO_5047017571" evidence="1">
    <location>
        <begin position="22"/>
        <end position="178"/>
    </location>
</feature>